<gene>
    <name evidence="2" type="ORF">BCR33DRAFT_716316</name>
</gene>
<dbReference type="Proteomes" id="UP000193642">
    <property type="component" value="Unassembled WGS sequence"/>
</dbReference>
<dbReference type="AlphaFoldDB" id="A0A1Y2CF76"/>
<reference evidence="2 3" key="1">
    <citation type="submission" date="2016-07" db="EMBL/GenBank/DDBJ databases">
        <title>Pervasive Adenine N6-methylation of Active Genes in Fungi.</title>
        <authorList>
            <consortium name="DOE Joint Genome Institute"/>
            <person name="Mondo S.J."/>
            <person name="Dannebaum R.O."/>
            <person name="Kuo R.C."/>
            <person name="Labutti K."/>
            <person name="Haridas S."/>
            <person name="Kuo A."/>
            <person name="Salamov A."/>
            <person name="Ahrendt S.R."/>
            <person name="Lipzen A."/>
            <person name="Sullivan W."/>
            <person name="Andreopoulos W.B."/>
            <person name="Clum A."/>
            <person name="Lindquist E."/>
            <person name="Daum C."/>
            <person name="Ramamoorthy G.K."/>
            <person name="Gryganskyi A."/>
            <person name="Culley D."/>
            <person name="Magnuson J.K."/>
            <person name="James T.Y."/>
            <person name="O'Malley M.A."/>
            <person name="Stajich J.E."/>
            <person name="Spatafora J.W."/>
            <person name="Visel A."/>
            <person name="Grigoriev I.V."/>
        </authorList>
    </citation>
    <scope>NUCLEOTIDE SEQUENCE [LARGE SCALE GENOMIC DNA]</scope>
    <source>
        <strain evidence="2 3">JEL800</strain>
    </source>
</reference>
<protein>
    <recommendedName>
        <fullName evidence="4">CBM1 domain-containing protein</fullName>
    </recommendedName>
</protein>
<evidence type="ECO:0000313" key="3">
    <source>
        <dbReference type="Proteomes" id="UP000193642"/>
    </source>
</evidence>
<name>A0A1Y2CF76_9FUNG</name>
<proteinExistence type="predicted"/>
<keyword evidence="3" id="KW-1185">Reference proteome</keyword>
<feature type="signal peptide" evidence="1">
    <location>
        <begin position="1"/>
        <end position="17"/>
    </location>
</feature>
<comment type="caution">
    <text evidence="2">The sequence shown here is derived from an EMBL/GenBank/DDBJ whole genome shotgun (WGS) entry which is preliminary data.</text>
</comment>
<feature type="chain" id="PRO_5013050606" description="CBM1 domain-containing protein" evidence="1">
    <location>
        <begin position="18"/>
        <end position="184"/>
    </location>
</feature>
<evidence type="ECO:0008006" key="4">
    <source>
        <dbReference type="Google" id="ProtNLM"/>
    </source>
</evidence>
<organism evidence="2 3">
    <name type="scientific">Rhizoclosmatium globosum</name>
    <dbReference type="NCBI Taxonomy" id="329046"/>
    <lineage>
        <taxon>Eukaryota</taxon>
        <taxon>Fungi</taxon>
        <taxon>Fungi incertae sedis</taxon>
        <taxon>Chytridiomycota</taxon>
        <taxon>Chytridiomycota incertae sedis</taxon>
        <taxon>Chytridiomycetes</taxon>
        <taxon>Chytridiales</taxon>
        <taxon>Chytriomycetaceae</taxon>
        <taxon>Rhizoclosmatium</taxon>
    </lineage>
</organism>
<keyword evidence="1" id="KW-0732">Signal</keyword>
<evidence type="ECO:0000256" key="1">
    <source>
        <dbReference type="SAM" id="SignalP"/>
    </source>
</evidence>
<accession>A0A1Y2CF76</accession>
<sequence>MKPNFLLVAVFLTVSQAFPAGIGSNCIDTDTCPEHYTCPSGKHCELVSLSIFYRACRKPHCAGAVHPSPSPSPITYQPLLIDQQTPTNGACTPNGIGLCAQRQETCVISALEAGGDIISWSEVCQPVDGPQKFQNAGGNGAPSVPEPTDIVPCEVPACTIVCPAGTQCYVKVWEATCRPVQWCA</sequence>
<evidence type="ECO:0000313" key="2">
    <source>
        <dbReference type="EMBL" id="ORY45672.1"/>
    </source>
</evidence>
<dbReference type="EMBL" id="MCGO01000019">
    <property type="protein sequence ID" value="ORY45672.1"/>
    <property type="molecule type" value="Genomic_DNA"/>
</dbReference>